<evidence type="ECO:0000256" key="6">
    <source>
        <dbReference type="RuleBase" id="RU003494"/>
    </source>
</evidence>
<dbReference type="CDD" id="cd03048">
    <property type="entry name" value="GST_N_Ure2p_like"/>
    <property type="match status" value="1"/>
</dbReference>
<dbReference type="InterPro" id="IPR004045">
    <property type="entry name" value="Glutathione_S-Trfase_N"/>
</dbReference>
<dbReference type="InterPro" id="IPR036282">
    <property type="entry name" value="Glutathione-S-Trfase_C_sf"/>
</dbReference>
<reference evidence="9 10" key="1">
    <citation type="submission" date="2018-11" db="EMBL/GenBank/DDBJ databases">
        <title>Genome assembly of Steccherinum ochraceum LE-BIN_3174, the white-rot fungus of the Steccherinaceae family (The Residual Polyporoid clade, Polyporales, Basidiomycota).</title>
        <authorList>
            <person name="Fedorova T.V."/>
            <person name="Glazunova O.A."/>
            <person name="Landesman E.O."/>
            <person name="Moiseenko K.V."/>
            <person name="Psurtseva N.V."/>
            <person name="Savinova O.S."/>
            <person name="Shakhova N.V."/>
            <person name="Tyazhelova T.V."/>
            <person name="Vasina D.V."/>
        </authorList>
    </citation>
    <scope>NUCLEOTIDE SEQUENCE [LARGE SCALE GENOMIC DNA]</scope>
    <source>
        <strain evidence="9 10">LE-BIN_3174</strain>
    </source>
</reference>
<evidence type="ECO:0000256" key="2">
    <source>
        <dbReference type="ARBA" id="ARBA00012452"/>
    </source>
</evidence>
<sequence length="226" mass="25970">MSHTKEFTLYTHIGAPNGWKVAFVLNILGRTYESIYLDGNTFKSPEHVKYNPNGRIPTLIDHNNGDLVLWESGAILLYLIDTYDTEHTISVASPREKAVLTQWLFYQTTGQGPYFGQSTWFRHVHHEKIPSAIVRYQNEARRILGVLESVLSKQDYLVGGKVTIADIAFVPYNNVLQRVIDDDFDFKKEFPNTYIWHTKVTAVDGVRKGLEERLRLLAEDEKKARA</sequence>
<dbReference type="PANTHER" id="PTHR44051">
    <property type="entry name" value="GLUTATHIONE S-TRANSFERASE-RELATED"/>
    <property type="match status" value="1"/>
</dbReference>
<comment type="function">
    <text evidence="5">Involved in the oxidative stress response and detoxification.</text>
</comment>
<feature type="domain" description="GST N-terminal" evidence="7">
    <location>
        <begin position="5"/>
        <end position="87"/>
    </location>
</feature>
<dbReference type="SUPFAM" id="SSF47616">
    <property type="entry name" value="GST C-terminal domain-like"/>
    <property type="match status" value="1"/>
</dbReference>
<keyword evidence="3 9" id="KW-0808">Transferase</keyword>
<dbReference type="SFLD" id="SFLDG00358">
    <property type="entry name" value="Main_(cytGST)"/>
    <property type="match status" value="1"/>
</dbReference>
<protein>
    <recommendedName>
        <fullName evidence="2">glutathione transferase</fullName>
        <ecNumber evidence="2">2.5.1.18</ecNumber>
    </recommendedName>
</protein>
<dbReference type="Gene3D" id="1.20.1050.130">
    <property type="match status" value="1"/>
</dbReference>
<keyword evidence="10" id="KW-1185">Reference proteome</keyword>
<dbReference type="GO" id="GO:0004364">
    <property type="term" value="F:glutathione transferase activity"/>
    <property type="evidence" value="ECO:0007669"/>
    <property type="project" value="UniProtKB-EC"/>
</dbReference>
<evidence type="ECO:0000256" key="1">
    <source>
        <dbReference type="ARBA" id="ARBA00007409"/>
    </source>
</evidence>
<dbReference type="InterPro" id="IPR004046">
    <property type="entry name" value="GST_C"/>
</dbReference>
<dbReference type="PROSITE" id="PS50404">
    <property type="entry name" value="GST_NTER"/>
    <property type="match status" value="1"/>
</dbReference>
<gene>
    <name evidence="9" type="primary">GST2_28</name>
    <name evidence="9" type="ORF">EIP91_009590</name>
</gene>
<dbReference type="PROSITE" id="PS50405">
    <property type="entry name" value="GST_CTER"/>
    <property type="match status" value="1"/>
</dbReference>
<evidence type="ECO:0000259" key="7">
    <source>
        <dbReference type="PROSITE" id="PS50404"/>
    </source>
</evidence>
<comment type="caution">
    <text evidence="9">The sequence shown here is derived from an EMBL/GenBank/DDBJ whole genome shotgun (WGS) entry which is preliminary data.</text>
</comment>
<name>A0A4R0RRI8_9APHY</name>
<dbReference type="AlphaFoldDB" id="A0A4R0RRI8"/>
<feature type="domain" description="GST C-terminal" evidence="8">
    <location>
        <begin position="93"/>
        <end position="226"/>
    </location>
</feature>
<dbReference type="Proteomes" id="UP000292702">
    <property type="component" value="Unassembled WGS sequence"/>
</dbReference>
<dbReference type="GO" id="GO:0005737">
    <property type="term" value="C:cytoplasm"/>
    <property type="evidence" value="ECO:0007669"/>
    <property type="project" value="UniProtKB-ARBA"/>
</dbReference>
<dbReference type="FunFam" id="1.20.1050.130:FF:000016">
    <property type="entry name" value="Glutathione S-transferase 1"/>
    <property type="match status" value="1"/>
</dbReference>
<evidence type="ECO:0000259" key="8">
    <source>
        <dbReference type="PROSITE" id="PS50405"/>
    </source>
</evidence>
<dbReference type="InterPro" id="IPR040079">
    <property type="entry name" value="Glutathione_S-Trfase"/>
</dbReference>
<comment type="catalytic activity">
    <reaction evidence="4">
        <text>RX + glutathione = an S-substituted glutathione + a halide anion + H(+)</text>
        <dbReference type="Rhea" id="RHEA:16437"/>
        <dbReference type="ChEBI" id="CHEBI:15378"/>
        <dbReference type="ChEBI" id="CHEBI:16042"/>
        <dbReference type="ChEBI" id="CHEBI:17792"/>
        <dbReference type="ChEBI" id="CHEBI:57925"/>
        <dbReference type="ChEBI" id="CHEBI:90779"/>
        <dbReference type="EC" id="2.5.1.18"/>
    </reaction>
</comment>
<accession>A0A4R0RRI8</accession>
<proteinExistence type="inferred from homology"/>
<dbReference type="SUPFAM" id="SSF52833">
    <property type="entry name" value="Thioredoxin-like"/>
    <property type="match status" value="1"/>
</dbReference>
<dbReference type="EC" id="2.5.1.18" evidence="2"/>
<dbReference type="OrthoDB" id="422574at2759"/>
<evidence type="ECO:0000256" key="4">
    <source>
        <dbReference type="ARBA" id="ARBA00047960"/>
    </source>
</evidence>
<organism evidence="9 10">
    <name type="scientific">Steccherinum ochraceum</name>
    <dbReference type="NCBI Taxonomy" id="92696"/>
    <lineage>
        <taxon>Eukaryota</taxon>
        <taxon>Fungi</taxon>
        <taxon>Dikarya</taxon>
        <taxon>Basidiomycota</taxon>
        <taxon>Agaricomycotina</taxon>
        <taxon>Agaricomycetes</taxon>
        <taxon>Polyporales</taxon>
        <taxon>Steccherinaceae</taxon>
        <taxon>Steccherinum</taxon>
    </lineage>
</organism>
<dbReference type="PANTHER" id="PTHR44051:SF3">
    <property type="entry name" value="TRANSCRIPTIONAL REGULATOR URE2"/>
    <property type="match status" value="1"/>
</dbReference>
<dbReference type="SFLD" id="SFLDG01151">
    <property type="entry name" value="Main.2:_Nu-like"/>
    <property type="match status" value="1"/>
</dbReference>
<dbReference type="Pfam" id="PF00043">
    <property type="entry name" value="GST_C"/>
    <property type="match status" value="1"/>
</dbReference>
<dbReference type="GO" id="GO:0005634">
    <property type="term" value="C:nucleus"/>
    <property type="evidence" value="ECO:0007669"/>
    <property type="project" value="UniProtKB-ARBA"/>
</dbReference>
<comment type="similarity">
    <text evidence="1 6">Belongs to the GST superfamily.</text>
</comment>
<dbReference type="Pfam" id="PF02798">
    <property type="entry name" value="GST_N"/>
    <property type="match status" value="1"/>
</dbReference>
<evidence type="ECO:0000313" key="10">
    <source>
        <dbReference type="Proteomes" id="UP000292702"/>
    </source>
</evidence>
<evidence type="ECO:0000256" key="5">
    <source>
        <dbReference type="ARBA" id="ARBA00060024"/>
    </source>
</evidence>
<dbReference type="SFLD" id="SFLDS00019">
    <property type="entry name" value="Glutathione_Transferase_(cytos"/>
    <property type="match status" value="1"/>
</dbReference>
<dbReference type="EMBL" id="RWJN01000055">
    <property type="protein sequence ID" value="TCD68875.1"/>
    <property type="molecule type" value="Genomic_DNA"/>
</dbReference>
<dbReference type="InterPro" id="IPR036249">
    <property type="entry name" value="Thioredoxin-like_sf"/>
</dbReference>
<dbReference type="InterPro" id="IPR010987">
    <property type="entry name" value="Glutathione-S-Trfase_C-like"/>
</dbReference>
<evidence type="ECO:0000313" key="9">
    <source>
        <dbReference type="EMBL" id="TCD68875.1"/>
    </source>
</evidence>
<evidence type="ECO:0000256" key="3">
    <source>
        <dbReference type="ARBA" id="ARBA00022679"/>
    </source>
</evidence>
<dbReference type="STRING" id="92696.A0A4R0RRI8"/>